<organism evidence="1 2">
    <name type="scientific">Pseudooceanicola albus</name>
    <dbReference type="NCBI Taxonomy" id="2692189"/>
    <lineage>
        <taxon>Bacteria</taxon>
        <taxon>Pseudomonadati</taxon>
        <taxon>Pseudomonadota</taxon>
        <taxon>Alphaproteobacteria</taxon>
        <taxon>Rhodobacterales</taxon>
        <taxon>Paracoccaceae</taxon>
        <taxon>Pseudooceanicola</taxon>
    </lineage>
</organism>
<reference evidence="1 2" key="1">
    <citation type="submission" date="2019-12" db="EMBL/GenBank/DDBJ databases">
        <authorList>
            <person name="Li M."/>
        </authorList>
    </citation>
    <scope>NUCLEOTIDE SEQUENCE [LARGE SCALE GENOMIC DNA]</scope>
    <source>
        <strain evidence="1 2">GBMRC 2024</strain>
    </source>
</reference>
<keyword evidence="2" id="KW-1185">Reference proteome</keyword>
<gene>
    <name evidence="1" type="ORF">GR170_00015</name>
</gene>
<protein>
    <submittedName>
        <fullName evidence="1">Uncharacterized protein</fullName>
    </submittedName>
</protein>
<name>A0A6L7FVR4_9RHOB</name>
<comment type="caution">
    <text evidence="1">The sequence shown here is derived from an EMBL/GenBank/DDBJ whole genome shotgun (WGS) entry which is preliminary data.</text>
</comment>
<dbReference type="AlphaFoldDB" id="A0A6L7FVR4"/>
<proteinExistence type="predicted"/>
<accession>A0A6L7FVR4</accession>
<dbReference type="RefSeq" id="WP_160890760.1">
    <property type="nucleotide sequence ID" value="NZ_WUMU01000001.1"/>
</dbReference>
<sequence>MIFAKDGRNFRETQTRALALSSPLGMISGLFQAVRMCIGSNPAEIISPERNTAPACRLKHGPEEFGPYLAGRSGPLVNTHQIHPEVRGEIGPGRPKAYDISKRGQIFHTPSGMDVSSIGQAWKFLQWKIFP</sequence>
<dbReference type="EMBL" id="WUMU01000001">
    <property type="protein sequence ID" value="MXN16204.1"/>
    <property type="molecule type" value="Genomic_DNA"/>
</dbReference>
<dbReference type="Proteomes" id="UP000477911">
    <property type="component" value="Unassembled WGS sequence"/>
</dbReference>
<evidence type="ECO:0000313" key="1">
    <source>
        <dbReference type="EMBL" id="MXN16204.1"/>
    </source>
</evidence>
<evidence type="ECO:0000313" key="2">
    <source>
        <dbReference type="Proteomes" id="UP000477911"/>
    </source>
</evidence>